<dbReference type="Pfam" id="PF00498">
    <property type="entry name" value="FHA"/>
    <property type="match status" value="1"/>
</dbReference>
<dbReference type="Gene3D" id="2.60.200.20">
    <property type="match status" value="1"/>
</dbReference>
<feature type="region of interest" description="Disordered" evidence="4">
    <location>
        <begin position="802"/>
        <end position="827"/>
    </location>
</feature>
<protein>
    <submittedName>
        <fullName evidence="7">Uncharacterized protein</fullName>
    </submittedName>
</protein>
<evidence type="ECO:0000256" key="3">
    <source>
        <dbReference type="ARBA" id="ARBA00022833"/>
    </source>
</evidence>
<accession>A0AAD1Y5Z4</accession>
<dbReference type="Gene3D" id="3.30.40.10">
    <property type="entry name" value="Zinc/RING finger domain, C3HC4 (zinc finger)"/>
    <property type="match status" value="1"/>
</dbReference>
<evidence type="ECO:0000256" key="4">
    <source>
        <dbReference type="SAM" id="MobiDB-lite"/>
    </source>
</evidence>
<dbReference type="EMBL" id="CAMPGE010027312">
    <property type="protein sequence ID" value="CAI2384955.1"/>
    <property type="molecule type" value="Genomic_DNA"/>
</dbReference>
<organism evidence="7 8">
    <name type="scientific">Euplotes crassus</name>
    <dbReference type="NCBI Taxonomy" id="5936"/>
    <lineage>
        <taxon>Eukaryota</taxon>
        <taxon>Sar</taxon>
        <taxon>Alveolata</taxon>
        <taxon>Ciliophora</taxon>
        <taxon>Intramacronucleata</taxon>
        <taxon>Spirotrichea</taxon>
        <taxon>Hypotrichia</taxon>
        <taxon>Euplotida</taxon>
        <taxon>Euplotidae</taxon>
        <taxon>Moneuplotes</taxon>
    </lineage>
</organism>
<dbReference type="PANTHER" id="PTHR46210:SF1">
    <property type="entry name" value="FHA DOMAIN-CONTAINING PROTEIN"/>
    <property type="match status" value="1"/>
</dbReference>
<gene>
    <name evidence="7" type="ORF">ECRASSUSDP1_LOCUS26495</name>
</gene>
<name>A0AAD1Y5Z4_EUPCR</name>
<feature type="domain" description="RING-CH-type" evidence="6">
    <location>
        <begin position="223"/>
        <end position="299"/>
    </location>
</feature>
<dbReference type="Proteomes" id="UP001295684">
    <property type="component" value="Unassembled WGS sequence"/>
</dbReference>
<dbReference type="InterPro" id="IPR000253">
    <property type="entry name" value="FHA_dom"/>
</dbReference>
<dbReference type="SMART" id="SM00240">
    <property type="entry name" value="FHA"/>
    <property type="match status" value="1"/>
</dbReference>
<dbReference type="InterPro" id="IPR013083">
    <property type="entry name" value="Znf_RING/FYVE/PHD"/>
</dbReference>
<evidence type="ECO:0000313" key="8">
    <source>
        <dbReference type="Proteomes" id="UP001295684"/>
    </source>
</evidence>
<keyword evidence="8" id="KW-1185">Reference proteome</keyword>
<dbReference type="InterPro" id="IPR008984">
    <property type="entry name" value="SMAD_FHA_dom_sf"/>
</dbReference>
<feature type="compositionally biased region" description="Polar residues" evidence="4">
    <location>
        <begin position="560"/>
        <end position="582"/>
    </location>
</feature>
<dbReference type="PROSITE" id="PS50006">
    <property type="entry name" value="FHA_DOMAIN"/>
    <property type="match status" value="1"/>
</dbReference>
<dbReference type="GO" id="GO:0008270">
    <property type="term" value="F:zinc ion binding"/>
    <property type="evidence" value="ECO:0007669"/>
    <property type="project" value="UniProtKB-KW"/>
</dbReference>
<evidence type="ECO:0000259" key="6">
    <source>
        <dbReference type="PROSITE" id="PS51292"/>
    </source>
</evidence>
<dbReference type="PROSITE" id="PS51292">
    <property type="entry name" value="ZF_RING_CH"/>
    <property type="match status" value="1"/>
</dbReference>
<dbReference type="CDD" id="cd16495">
    <property type="entry name" value="RING_CH-C4HC3_MARCH"/>
    <property type="match status" value="1"/>
</dbReference>
<keyword evidence="2" id="KW-0863">Zinc-finger</keyword>
<evidence type="ECO:0000256" key="2">
    <source>
        <dbReference type="ARBA" id="ARBA00022771"/>
    </source>
</evidence>
<proteinExistence type="predicted"/>
<evidence type="ECO:0000259" key="5">
    <source>
        <dbReference type="PROSITE" id="PS50006"/>
    </source>
</evidence>
<keyword evidence="3" id="KW-0862">Zinc</keyword>
<dbReference type="Pfam" id="PF12906">
    <property type="entry name" value="RINGv"/>
    <property type="match status" value="1"/>
</dbReference>
<dbReference type="SUPFAM" id="SSF49879">
    <property type="entry name" value="SMAD/FHA domain"/>
    <property type="match status" value="1"/>
</dbReference>
<feature type="region of interest" description="Disordered" evidence="4">
    <location>
        <begin position="669"/>
        <end position="710"/>
    </location>
</feature>
<dbReference type="AlphaFoldDB" id="A0AAD1Y5Z4"/>
<feature type="compositionally biased region" description="Basic and acidic residues" evidence="4">
    <location>
        <begin position="681"/>
        <end position="706"/>
    </location>
</feature>
<dbReference type="CDD" id="cd00060">
    <property type="entry name" value="FHA"/>
    <property type="match status" value="1"/>
</dbReference>
<reference evidence="7" key="1">
    <citation type="submission" date="2023-07" db="EMBL/GenBank/DDBJ databases">
        <authorList>
            <consortium name="AG Swart"/>
            <person name="Singh M."/>
            <person name="Singh A."/>
            <person name="Seah K."/>
            <person name="Emmerich C."/>
        </authorList>
    </citation>
    <scope>NUCLEOTIDE SEQUENCE</scope>
    <source>
        <strain evidence="7">DP1</strain>
    </source>
</reference>
<dbReference type="InterPro" id="IPR011016">
    <property type="entry name" value="Znf_RING-CH"/>
</dbReference>
<evidence type="ECO:0000256" key="1">
    <source>
        <dbReference type="ARBA" id="ARBA00022723"/>
    </source>
</evidence>
<keyword evidence="1" id="KW-0479">Metal-binding</keyword>
<sequence>MGCCNSVPKELLCSDTPFFQIRINSKIWNKESHGLFDYENQSFQEVTIQQSGNFFIYGADSKVFPMIPSSDMDDSESSRLLSVAYKKGRYWIYHYKDFSTCESLKKPSDQPWISLKHLNPISHSARYDANYGYKLKQGDIIKFGRVRFRISRISSDSTPSHEYRGIQTENNHQIVESNESNIIDDSMYFEKQLKLEELNNINLSGVEIDSGGYNDLRNDNKSESKQSKDACRICLSCEEDPDDPLVTICKCSGTMGLIHLECIKGWLDSKLHKKFVPHTFSYNWKNLRCELCKERLKDLYYIHGKPVHLLNYKRPQEGTYITLESFTNTPHKTIHVINLQENLDDYNEEMEFTIGRDNNVCIRITDISVSRNHAVLTCKNGEFFVKDTDSKFGTLVLLQSPFPIEYHDKWDLSVQIGKNLITISPEMLEKNICGRNKFEKIYSSKVKTYNEYSFLYPKVMNKKFGIPVPEEKPEEKSVSKPQKDIIPEISSHRMKSRNNLLINNLTPENDTEEEKLRENILGRGTNMQRNRPSKDSTIIPTARAGDTEIRMSVDREQPAPDSQRNNVRTTSRLETPTISSNRKNMDNNIREESTRSRHETLECVNSTKMNKIVLKNGWCESQKEESKYPRRFHRAQSTSVEHIYKGSMNSRLSLENKFFLPKIPESSSKLRYEDSEECDEEHQQKSNEDKKEKNNEEDKEQNHEFAQKLNLSEIPLEESKERIITRENLEDIVSLSPKESLMNEILPPTGSGLRRSKTRNCLHRGITLKKRLIFTSKKEKDECNGNERLNSEANLLTERKLAEDEDKVSKNSEDLEFKNEDNEQLLK</sequence>
<dbReference type="SMART" id="SM00744">
    <property type="entry name" value="RINGv"/>
    <property type="match status" value="1"/>
</dbReference>
<feature type="region of interest" description="Disordered" evidence="4">
    <location>
        <begin position="554"/>
        <end position="584"/>
    </location>
</feature>
<feature type="domain" description="FHA" evidence="5">
    <location>
        <begin position="352"/>
        <end position="396"/>
    </location>
</feature>
<dbReference type="SUPFAM" id="SSF57850">
    <property type="entry name" value="RING/U-box"/>
    <property type="match status" value="1"/>
</dbReference>
<dbReference type="PANTHER" id="PTHR46210">
    <property type="entry name" value="FHA DOMAIN-CONTAINING PROTEIN"/>
    <property type="match status" value="1"/>
</dbReference>
<evidence type="ECO:0000313" key="7">
    <source>
        <dbReference type="EMBL" id="CAI2384955.1"/>
    </source>
</evidence>
<comment type="caution">
    <text evidence="7">The sequence shown here is derived from an EMBL/GenBank/DDBJ whole genome shotgun (WGS) entry which is preliminary data.</text>
</comment>